<evidence type="ECO:0000313" key="4">
    <source>
        <dbReference type="WBParaSite" id="ASIM_0000774101-mRNA-1"/>
    </source>
</evidence>
<dbReference type="WBParaSite" id="ASIM_0000774101-mRNA-1">
    <property type="protein sequence ID" value="ASIM_0000774101-mRNA-1"/>
    <property type="gene ID" value="ASIM_0000774101"/>
</dbReference>
<evidence type="ECO:0000313" key="3">
    <source>
        <dbReference type="Proteomes" id="UP000267096"/>
    </source>
</evidence>
<evidence type="ECO:0000256" key="1">
    <source>
        <dbReference type="SAM" id="Phobius"/>
    </source>
</evidence>
<gene>
    <name evidence="2" type="ORF">ASIM_LOCUS7505</name>
</gene>
<protein>
    <submittedName>
        <fullName evidence="4">DUF2165 family protein</fullName>
    </submittedName>
</protein>
<sequence>MVVLCALAWQTEVRILLSRFFHFVSVLYVWLSAFVGIGIS</sequence>
<dbReference type="Proteomes" id="UP000267096">
    <property type="component" value="Unassembled WGS sequence"/>
</dbReference>
<name>A0A0M3JJC2_ANISI</name>
<keyword evidence="1" id="KW-0812">Transmembrane</keyword>
<evidence type="ECO:0000313" key="2">
    <source>
        <dbReference type="EMBL" id="VDK29351.1"/>
    </source>
</evidence>
<feature type="transmembrane region" description="Helical" evidence="1">
    <location>
        <begin position="20"/>
        <end position="39"/>
    </location>
</feature>
<keyword evidence="1" id="KW-1133">Transmembrane helix</keyword>
<proteinExistence type="predicted"/>
<dbReference type="EMBL" id="UYRR01018264">
    <property type="protein sequence ID" value="VDK29351.1"/>
    <property type="molecule type" value="Genomic_DNA"/>
</dbReference>
<keyword evidence="1" id="KW-0472">Membrane</keyword>
<organism evidence="4">
    <name type="scientific">Anisakis simplex</name>
    <name type="common">Herring worm</name>
    <dbReference type="NCBI Taxonomy" id="6269"/>
    <lineage>
        <taxon>Eukaryota</taxon>
        <taxon>Metazoa</taxon>
        <taxon>Ecdysozoa</taxon>
        <taxon>Nematoda</taxon>
        <taxon>Chromadorea</taxon>
        <taxon>Rhabditida</taxon>
        <taxon>Spirurina</taxon>
        <taxon>Ascaridomorpha</taxon>
        <taxon>Ascaridoidea</taxon>
        <taxon>Anisakidae</taxon>
        <taxon>Anisakis</taxon>
        <taxon>Anisakis simplex complex</taxon>
    </lineage>
</organism>
<reference evidence="2 3" key="2">
    <citation type="submission" date="2018-11" db="EMBL/GenBank/DDBJ databases">
        <authorList>
            <consortium name="Pathogen Informatics"/>
        </authorList>
    </citation>
    <scope>NUCLEOTIDE SEQUENCE [LARGE SCALE GENOMIC DNA]</scope>
</reference>
<reference evidence="4" key="1">
    <citation type="submission" date="2017-02" db="UniProtKB">
        <authorList>
            <consortium name="WormBaseParasite"/>
        </authorList>
    </citation>
    <scope>IDENTIFICATION</scope>
</reference>
<accession>A0A0M3JJC2</accession>
<keyword evidence="3" id="KW-1185">Reference proteome</keyword>
<dbReference type="AlphaFoldDB" id="A0A0M3JJC2"/>